<comment type="caution">
    <text evidence="3">The sequence shown here is derived from an EMBL/GenBank/DDBJ whole genome shotgun (WGS) entry which is preliminary data.</text>
</comment>
<evidence type="ECO:0000256" key="1">
    <source>
        <dbReference type="ARBA" id="ARBA00007435"/>
    </source>
</evidence>
<dbReference type="CDD" id="cd10456">
    <property type="entry name" value="GIY-YIG_UPF0213"/>
    <property type="match status" value="1"/>
</dbReference>
<gene>
    <name evidence="3" type="ORF">ACI43T_09325</name>
</gene>
<dbReference type="Pfam" id="PF01541">
    <property type="entry name" value="GIY-YIG"/>
    <property type="match status" value="1"/>
</dbReference>
<proteinExistence type="inferred from homology"/>
<evidence type="ECO:0000259" key="2">
    <source>
        <dbReference type="PROSITE" id="PS50164"/>
    </source>
</evidence>
<dbReference type="InterPro" id="IPR000305">
    <property type="entry name" value="GIY-YIG_endonuc"/>
</dbReference>
<name>A0ABW8Q536_9NEIS</name>
<comment type="similarity">
    <text evidence="1">Belongs to the UPF0213 family.</text>
</comment>
<evidence type="ECO:0000313" key="4">
    <source>
        <dbReference type="Proteomes" id="UP001621964"/>
    </source>
</evidence>
<dbReference type="EMBL" id="JBJGEB010000009">
    <property type="protein sequence ID" value="MFK7642690.1"/>
    <property type="molecule type" value="Genomic_DNA"/>
</dbReference>
<feature type="domain" description="GIY-YIG" evidence="2">
    <location>
        <begin position="4"/>
        <end position="79"/>
    </location>
</feature>
<dbReference type="InterPro" id="IPR035901">
    <property type="entry name" value="GIY-YIG_endonuc_sf"/>
</dbReference>
<dbReference type="Gene3D" id="3.40.1440.10">
    <property type="entry name" value="GIY-YIG endonuclease"/>
    <property type="match status" value="1"/>
</dbReference>
<dbReference type="PANTHER" id="PTHR34477">
    <property type="entry name" value="UPF0213 PROTEIN YHBQ"/>
    <property type="match status" value="1"/>
</dbReference>
<dbReference type="RefSeq" id="WP_314105316.1">
    <property type="nucleotide sequence ID" value="NZ_JBJGEB010000009.1"/>
</dbReference>
<dbReference type="Proteomes" id="UP001621964">
    <property type="component" value="Unassembled WGS sequence"/>
</dbReference>
<evidence type="ECO:0000313" key="3">
    <source>
        <dbReference type="EMBL" id="MFK7642690.1"/>
    </source>
</evidence>
<dbReference type="SUPFAM" id="SSF82771">
    <property type="entry name" value="GIY-YIG endonuclease"/>
    <property type="match status" value="1"/>
</dbReference>
<protein>
    <submittedName>
        <fullName evidence="3">GIY-YIG nuclease family protein</fullName>
    </submittedName>
</protein>
<accession>A0ABW8Q536</accession>
<sequence>MSAENWRVYLILCENGALYCGISNRPQERFAAHLAGKGAKYTRLNKPTAMRIVSDGLSKSEALKQEIAIKKLTAGKKRELWAEAEHANLHEQSQ</sequence>
<dbReference type="InterPro" id="IPR050190">
    <property type="entry name" value="UPF0213_domain"/>
</dbReference>
<reference evidence="3 4" key="1">
    <citation type="submission" date="2024-11" db="EMBL/GenBank/DDBJ databases">
        <authorList>
            <person name="Mikucki A.G."/>
            <person name="Kahler C.M."/>
        </authorList>
    </citation>
    <scope>NUCLEOTIDE SEQUENCE [LARGE SCALE GENOMIC DNA]</scope>
    <source>
        <strain evidence="3 4">EXNM717</strain>
    </source>
</reference>
<keyword evidence="4" id="KW-1185">Reference proteome</keyword>
<organism evidence="3 4">
    <name type="scientific">Neisseria oralis</name>
    <dbReference type="NCBI Taxonomy" id="1107316"/>
    <lineage>
        <taxon>Bacteria</taxon>
        <taxon>Pseudomonadati</taxon>
        <taxon>Pseudomonadota</taxon>
        <taxon>Betaproteobacteria</taxon>
        <taxon>Neisseriales</taxon>
        <taxon>Neisseriaceae</taxon>
        <taxon>Neisseria</taxon>
    </lineage>
</organism>
<dbReference type="PROSITE" id="PS50164">
    <property type="entry name" value="GIY_YIG"/>
    <property type="match status" value="1"/>
</dbReference>
<dbReference type="PANTHER" id="PTHR34477:SF1">
    <property type="entry name" value="UPF0213 PROTEIN YHBQ"/>
    <property type="match status" value="1"/>
</dbReference>